<keyword evidence="5" id="KW-0804">Transcription</keyword>
<dbReference type="GO" id="GO:0005829">
    <property type="term" value="C:cytosol"/>
    <property type="evidence" value="ECO:0007669"/>
    <property type="project" value="TreeGrafter"/>
</dbReference>
<keyword evidence="3" id="KW-0694">RNA-binding</keyword>
<evidence type="ECO:0000259" key="6">
    <source>
        <dbReference type="Pfam" id="PF01029"/>
    </source>
</evidence>
<evidence type="ECO:0000256" key="4">
    <source>
        <dbReference type="ARBA" id="ARBA00023015"/>
    </source>
</evidence>
<name>A0A2T3G2T9_9FIRM</name>
<comment type="similarity">
    <text evidence="1">Belongs to the NusB family.</text>
</comment>
<dbReference type="Pfam" id="PF01029">
    <property type="entry name" value="NusB"/>
    <property type="match status" value="1"/>
</dbReference>
<evidence type="ECO:0000256" key="1">
    <source>
        <dbReference type="ARBA" id="ARBA00005952"/>
    </source>
</evidence>
<organism evidence="7 8">
    <name type="scientific">Faecalibacillus faecis</name>
    <dbReference type="NCBI Taxonomy" id="1982628"/>
    <lineage>
        <taxon>Bacteria</taxon>
        <taxon>Bacillati</taxon>
        <taxon>Bacillota</taxon>
        <taxon>Erysipelotrichia</taxon>
        <taxon>Erysipelotrichales</taxon>
        <taxon>Coprobacillaceae</taxon>
        <taxon>Faecalibacillus</taxon>
    </lineage>
</organism>
<evidence type="ECO:0000256" key="2">
    <source>
        <dbReference type="ARBA" id="ARBA00022814"/>
    </source>
</evidence>
<dbReference type="NCBIfam" id="TIGR01951">
    <property type="entry name" value="nusB"/>
    <property type="match status" value="1"/>
</dbReference>
<dbReference type="RefSeq" id="WP_106987280.1">
    <property type="nucleotide sequence ID" value="NZ_JBBNHF010000015.1"/>
</dbReference>
<feature type="domain" description="NusB/RsmB/TIM44" evidence="6">
    <location>
        <begin position="9"/>
        <end position="131"/>
    </location>
</feature>
<evidence type="ECO:0000313" key="7">
    <source>
        <dbReference type="EMBL" id="PST41761.1"/>
    </source>
</evidence>
<dbReference type="PANTHER" id="PTHR11078">
    <property type="entry name" value="N UTILIZATION SUBSTANCE PROTEIN B-RELATED"/>
    <property type="match status" value="1"/>
</dbReference>
<keyword evidence="2" id="KW-0889">Transcription antitermination</keyword>
<dbReference type="AlphaFoldDB" id="A0A2T3G2T9"/>
<comment type="caution">
    <text evidence="7">The sequence shown here is derived from an EMBL/GenBank/DDBJ whole genome shotgun (WGS) entry which is preliminary data.</text>
</comment>
<dbReference type="InterPro" id="IPR011605">
    <property type="entry name" value="NusB_fam"/>
</dbReference>
<dbReference type="EMBL" id="PYLP01000002">
    <property type="protein sequence ID" value="PST41761.1"/>
    <property type="molecule type" value="Genomic_DNA"/>
</dbReference>
<protein>
    <submittedName>
        <fullName evidence="7">Transcription antitermination factor NusB</fullName>
    </submittedName>
</protein>
<proteinExistence type="inferred from homology"/>
<dbReference type="Gene3D" id="1.10.940.10">
    <property type="entry name" value="NusB-like"/>
    <property type="match status" value="1"/>
</dbReference>
<dbReference type="InterPro" id="IPR006027">
    <property type="entry name" value="NusB_RsmB_TIM44"/>
</dbReference>
<dbReference type="InterPro" id="IPR035926">
    <property type="entry name" value="NusB-like_sf"/>
</dbReference>
<evidence type="ECO:0000256" key="3">
    <source>
        <dbReference type="ARBA" id="ARBA00022884"/>
    </source>
</evidence>
<dbReference type="GO" id="GO:0003723">
    <property type="term" value="F:RNA binding"/>
    <property type="evidence" value="ECO:0007669"/>
    <property type="project" value="UniProtKB-KW"/>
</dbReference>
<keyword evidence="8" id="KW-1185">Reference proteome</keyword>
<reference evidence="8" key="1">
    <citation type="submission" date="2018-03" db="EMBL/GenBank/DDBJ databases">
        <title>Lachnoclostridium SNUG30370 gen.nov., sp.nov., isolated from human faeces.</title>
        <authorList>
            <person name="Seo B."/>
            <person name="Jeon K."/>
            <person name="Ko G."/>
        </authorList>
    </citation>
    <scope>NUCLEOTIDE SEQUENCE [LARGE SCALE GENOMIC DNA]</scope>
    <source>
        <strain evidence="8">SNUG30370</strain>
    </source>
</reference>
<dbReference type="GeneID" id="77470075"/>
<dbReference type="Proteomes" id="UP000241201">
    <property type="component" value="Unassembled WGS sequence"/>
</dbReference>
<dbReference type="SUPFAM" id="SSF48013">
    <property type="entry name" value="NusB-like"/>
    <property type="match status" value="1"/>
</dbReference>
<sequence>MEKVRKKLIREKAVIAVYQYLLTNATDKEIENYLNNYYKPRMEDREVALCKTLVFNTISRIDEYKPLIQKHLKKGWTLERLSLMEKAILYVSIYELNDYSKEIVVNQAVELAKKYCDEDTYKFINGVLASID</sequence>
<accession>A0A2T3G2T9</accession>
<evidence type="ECO:0000313" key="8">
    <source>
        <dbReference type="Proteomes" id="UP000241201"/>
    </source>
</evidence>
<gene>
    <name evidence="7" type="primary">nusB</name>
    <name evidence="7" type="ORF">C7U55_03010</name>
</gene>
<evidence type="ECO:0000256" key="5">
    <source>
        <dbReference type="ARBA" id="ARBA00023163"/>
    </source>
</evidence>
<keyword evidence="4" id="KW-0805">Transcription regulation</keyword>
<dbReference type="PANTHER" id="PTHR11078:SF3">
    <property type="entry name" value="ANTITERMINATION NUSB DOMAIN-CONTAINING PROTEIN"/>
    <property type="match status" value="1"/>
</dbReference>
<dbReference type="GO" id="GO:0031564">
    <property type="term" value="P:transcription antitermination"/>
    <property type="evidence" value="ECO:0007669"/>
    <property type="project" value="UniProtKB-KW"/>
</dbReference>
<dbReference type="GO" id="GO:0006353">
    <property type="term" value="P:DNA-templated transcription termination"/>
    <property type="evidence" value="ECO:0007669"/>
    <property type="project" value="InterPro"/>
</dbReference>